<dbReference type="SUPFAM" id="SSF82171">
    <property type="entry name" value="DPP6 N-terminal domain-like"/>
    <property type="match status" value="1"/>
</dbReference>
<proteinExistence type="predicted"/>
<gene>
    <name evidence="3" type="ORF">GCM10023333_04510</name>
</gene>
<protein>
    <submittedName>
        <fullName evidence="3">S9 family peptidase</fullName>
    </submittedName>
</protein>
<evidence type="ECO:0000256" key="1">
    <source>
        <dbReference type="ARBA" id="ARBA00022801"/>
    </source>
</evidence>
<evidence type="ECO:0000313" key="3">
    <source>
        <dbReference type="EMBL" id="GAA4874608.1"/>
    </source>
</evidence>
<keyword evidence="4" id="KW-1185">Reference proteome</keyword>
<dbReference type="PANTHER" id="PTHR42776">
    <property type="entry name" value="SERINE PEPTIDASE S9 FAMILY MEMBER"/>
    <property type="match status" value="1"/>
</dbReference>
<dbReference type="EMBL" id="BAABJZ010000006">
    <property type="protein sequence ID" value="GAA4874608.1"/>
    <property type="molecule type" value="Genomic_DNA"/>
</dbReference>
<dbReference type="InterPro" id="IPR029058">
    <property type="entry name" value="AB_hydrolase_fold"/>
</dbReference>
<evidence type="ECO:0000313" key="4">
    <source>
        <dbReference type="Proteomes" id="UP001499988"/>
    </source>
</evidence>
<feature type="domain" description="Peptidase S9 prolyl oligopeptidase catalytic" evidence="2">
    <location>
        <begin position="373"/>
        <end position="579"/>
    </location>
</feature>
<dbReference type="Pfam" id="PF00326">
    <property type="entry name" value="Peptidase_S9"/>
    <property type="match status" value="1"/>
</dbReference>
<reference evidence="4" key="1">
    <citation type="journal article" date="2019" name="Int. J. Syst. Evol. Microbiol.">
        <title>The Global Catalogue of Microorganisms (GCM) 10K type strain sequencing project: providing services to taxonomists for standard genome sequencing and annotation.</title>
        <authorList>
            <consortium name="The Broad Institute Genomics Platform"/>
            <consortium name="The Broad Institute Genome Sequencing Center for Infectious Disease"/>
            <person name="Wu L."/>
            <person name="Ma J."/>
        </authorList>
    </citation>
    <scope>NUCLEOTIDE SEQUENCE [LARGE SCALE GENOMIC DNA]</scope>
    <source>
        <strain evidence="4">JCM 18401</strain>
    </source>
</reference>
<evidence type="ECO:0000259" key="2">
    <source>
        <dbReference type="Pfam" id="PF00326"/>
    </source>
</evidence>
<sequence length="580" mass="65166">MVIDLNTGQGESLAYADNLKTTLDWYAWANDETILFGVGTTRHQRGVKYSVTRLQVMTLGKDDEPRNAIRLRNIQGSQLPQLADGVISLLPDEPDHILINLALDVANHPSVYKLDLNSGRVHRVLRAKSDIYTWVADRQGRIRIGLGRSDTEMFVRLYDEGGDNYRILWEYELFNAPEIDVLGFDLNPNILYLRAEHEGRYAVFRADVSQAEPEMTLFYSHPDYDIDGGLVYSPKTGKAVGIRHGIDGNGIDYWDSDYQMLQASLDETLPDHHNRILAETRGLRRYILFSSSESDPGHYYLGDRTTNAIDYIGSRYPQVNPTNHSGKEAVRYQARDGLELDAMLTRPMVQAEDGAVPAVILPHGGPAGSDKLSFDYWSALLANQGYVVLQPNFRGSSGRGFAFSNAAIAGWGAEMQDDLQDAAHYLVEQGLADPERICIVGASYGGYAALMAAVKHGDTFRCAVSFAGVSDLEKLVSDARHFSNEKVVRKQLGTDRKRNRANSPVRHAKQIETPILLIHGSDDDIVPVAHSRDMHKALQRQKKPVRYLELEYGDHHLWHEQHRLETMQAIVDFLDEHLKN</sequence>
<dbReference type="PANTHER" id="PTHR42776:SF27">
    <property type="entry name" value="DIPEPTIDYL PEPTIDASE FAMILY MEMBER 6"/>
    <property type="match status" value="1"/>
</dbReference>
<dbReference type="InterPro" id="IPR001375">
    <property type="entry name" value="Peptidase_S9_cat"/>
</dbReference>
<name>A0ABP9ECR5_9GAMM</name>
<dbReference type="Gene3D" id="3.40.50.1820">
    <property type="entry name" value="alpha/beta hydrolase"/>
    <property type="match status" value="1"/>
</dbReference>
<keyword evidence="1" id="KW-0378">Hydrolase</keyword>
<dbReference type="Proteomes" id="UP001499988">
    <property type="component" value="Unassembled WGS sequence"/>
</dbReference>
<accession>A0ABP9ECR5</accession>
<organism evidence="3 4">
    <name type="scientific">Ferrimonas pelagia</name>
    <dbReference type="NCBI Taxonomy" id="1177826"/>
    <lineage>
        <taxon>Bacteria</taxon>
        <taxon>Pseudomonadati</taxon>
        <taxon>Pseudomonadota</taxon>
        <taxon>Gammaproteobacteria</taxon>
        <taxon>Alteromonadales</taxon>
        <taxon>Ferrimonadaceae</taxon>
        <taxon>Ferrimonas</taxon>
    </lineage>
</organism>
<comment type="caution">
    <text evidence="3">The sequence shown here is derived from an EMBL/GenBank/DDBJ whole genome shotgun (WGS) entry which is preliminary data.</text>
</comment>
<dbReference type="SUPFAM" id="SSF53474">
    <property type="entry name" value="alpha/beta-Hydrolases"/>
    <property type="match status" value="1"/>
</dbReference>